<dbReference type="InterPro" id="IPR013032">
    <property type="entry name" value="EGF-like_CS"/>
</dbReference>
<keyword evidence="1" id="KW-0245">EGF-like domain</keyword>
<dbReference type="InterPro" id="IPR049883">
    <property type="entry name" value="NOTCH1_EGF-like"/>
</dbReference>
<dbReference type="PANTHER" id="PTHR24034">
    <property type="entry name" value="EGF-LIKE DOMAIN-CONTAINING PROTEIN"/>
    <property type="match status" value="1"/>
</dbReference>
<dbReference type="Gene3D" id="2.10.25.10">
    <property type="entry name" value="Laminin"/>
    <property type="match status" value="3"/>
</dbReference>
<dbReference type="EMBL" id="AFYH01041503">
    <property type="status" value="NOT_ANNOTATED_CDS"/>
    <property type="molecule type" value="Genomic_DNA"/>
</dbReference>
<dbReference type="eggNOG" id="KOG1217">
    <property type="taxonomic scope" value="Eukaryota"/>
</dbReference>
<evidence type="ECO:0000259" key="5">
    <source>
        <dbReference type="PROSITE" id="PS01186"/>
    </source>
</evidence>
<keyword evidence="4" id="KW-0325">Glycoprotein</keyword>
<dbReference type="EMBL" id="AFYH01041501">
    <property type="status" value="NOT_ANNOTATED_CDS"/>
    <property type="molecule type" value="Genomic_DNA"/>
</dbReference>
<reference evidence="7" key="1">
    <citation type="submission" date="2011-08" db="EMBL/GenBank/DDBJ databases">
        <title>The draft genome of Latimeria chalumnae.</title>
        <authorList>
            <person name="Di Palma F."/>
            <person name="Alfoldi J."/>
            <person name="Johnson J."/>
            <person name="Berlin A."/>
            <person name="Gnerre S."/>
            <person name="Jaffe D."/>
            <person name="MacCallum I."/>
            <person name="Young S."/>
            <person name="Walker B.J."/>
            <person name="Lander E."/>
            <person name="Lindblad-Toh K."/>
        </authorList>
    </citation>
    <scope>NUCLEOTIDE SEQUENCE [LARGE SCALE GENOMIC DNA]</scope>
    <source>
        <strain evidence="7">Wild caught</strain>
    </source>
</reference>
<evidence type="ECO:0000313" key="7">
    <source>
        <dbReference type="Proteomes" id="UP000008672"/>
    </source>
</evidence>
<keyword evidence="3" id="KW-1015">Disulfide bond</keyword>
<dbReference type="FunFam" id="2.10.25.10:FF:000056">
    <property type="entry name" value="Latent-transforming growth factor beta-binding protein 3 isoform 2"/>
    <property type="match status" value="1"/>
</dbReference>
<dbReference type="PANTHER" id="PTHR24034:SF194">
    <property type="entry name" value="LATENT-TRANSFORMING GROWTH FACTOR BETA-BINDING PROTEIN 4"/>
    <property type="match status" value="1"/>
</dbReference>
<accession>H3BAG9</accession>
<dbReference type="STRING" id="7897.ENSLACP00000018890"/>
<dbReference type="HOGENOM" id="CLU_095539_0_0_1"/>
<dbReference type="Pfam" id="PF12661">
    <property type="entry name" value="hEGF"/>
    <property type="match status" value="1"/>
</dbReference>
<dbReference type="CDD" id="cd00054">
    <property type="entry name" value="EGF_CA"/>
    <property type="match status" value="2"/>
</dbReference>
<dbReference type="SMART" id="SM00181">
    <property type="entry name" value="EGF"/>
    <property type="match status" value="2"/>
</dbReference>
<proteinExistence type="predicted"/>
<dbReference type="EMBL" id="AFYH01041502">
    <property type="status" value="NOT_ANNOTATED_CDS"/>
    <property type="molecule type" value="Genomic_DNA"/>
</dbReference>
<evidence type="ECO:0000256" key="4">
    <source>
        <dbReference type="ARBA" id="ARBA00023180"/>
    </source>
</evidence>
<dbReference type="SUPFAM" id="SSF57184">
    <property type="entry name" value="Growth factor receptor domain"/>
    <property type="match status" value="1"/>
</dbReference>
<dbReference type="Pfam" id="PF07645">
    <property type="entry name" value="EGF_CA"/>
    <property type="match status" value="3"/>
</dbReference>
<dbReference type="GeneTree" id="ENSGT00940000160285"/>
<dbReference type="AlphaFoldDB" id="H3BAG9"/>
<evidence type="ECO:0000256" key="1">
    <source>
        <dbReference type="ARBA" id="ARBA00022536"/>
    </source>
</evidence>
<dbReference type="PROSITE" id="PS01186">
    <property type="entry name" value="EGF_2"/>
    <property type="match status" value="1"/>
</dbReference>
<sequence length="255" mass="29139">IDECHDESNCVNGQCINTRGLYQCNYMPSLLYEDMKRLPPSEIDIDECQDPSNCKFRQCVNTPGSYYCVCRAPRTLDAIGNECVMTAMQNGKAFSKGKMILGVVPQCHLGFQTTILKSQRGILGRFPREPCTFSKSCYMLKFVQIRLWTATEMLTFSPFTEEDSSGEDSDECCCMNGRFVRLHRSGFSCECLPGFQPDPQRSKSLDIDKCREFNQRGPLCKNARCVNTSGSYYCVCRQGFMPAWLPNICIWQRRR</sequence>
<dbReference type="InterPro" id="IPR009030">
    <property type="entry name" value="Growth_fac_rcpt_cys_sf"/>
</dbReference>
<evidence type="ECO:0000256" key="3">
    <source>
        <dbReference type="ARBA" id="ARBA00023157"/>
    </source>
</evidence>
<evidence type="ECO:0000256" key="2">
    <source>
        <dbReference type="ARBA" id="ARBA00022737"/>
    </source>
</evidence>
<dbReference type="Proteomes" id="UP000008672">
    <property type="component" value="Unassembled WGS sequence"/>
</dbReference>
<feature type="domain" description="EGF-like" evidence="5">
    <location>
        <begin position="234"/>
        <end position="249"/>
    </location>
</feature>
<organism evidence="6 7">
    <name type="scientific">Latimeria chalumnae</name>
    <name type="common">Coelacanth</name>
    <dbReference type="NCBI Taxonomy" id="7897"/>
    <lineage>
        <taxon>Eukaryota</taxon>
        <taxon>Metazoa</taxon>
        <taxon>Chordata</taxon>
        <taxon>Craniata</taxon>
        <taxon>Vertebrata</taxon>
        <taxon>Euteleostomi</taxon>
        <taxon>Coelacanthiformes</taxon>
        <taxon>Coelacanthidae</taxon>
        <taxon>Latimeria</taxon>
    </lineage>
</organism>
<dbReference type="PROSITE" id="PS01187">
    <property type="entry name" value="EGF_CA"/>
    <property type="match status" value="1"/>
</dbReference>
<reference evidence="6" key="2">
    <citation type="submission" date="2025-08" db="UniProtKB">
        <authorList>
            <consortium name="Ensembl"/>
        </authorList>
    </citation>
    <scope>IDENTIFICATION</scope>
</reference>
<dbReference type="SMART" id="SM00179">
    <property type="entry name" value="EGF_CA"/>
    <property type="match status" value="4"/>
</dbReference>
<dbReference type="InterPro" id="IPR000742">
    <property type="entry name" value="EGF"/>
</dbReference>
<dbReference type="Bgee" id="ENSLACG00000016623">
    <property type="expression patterns" value="Expressed in pelvic fin"/>
</dbReference>
<name>H3BAG9_LATCH</name>
<reference evidence="6" key="3">
    <citation type="submission" date="2025-09" db="UniProtKB">
        <authorList>
            <consortium name="Ensembl"/>
        </authorList>
    </citation>
    <scope>IDENTIFICATION</scope>
</reference>
<dbReference type="GO" id="GO:0005509">
    <property type="term" value="F:calcium ion binding"/>
    <property type="evidence" value="ECO:0007669"/>
    <property type="project" value="InterPro"/>
</dbReference>
<dbReference type="InterPro" id="IPR018097">
    <property type="entry name" value="EGF_Ca-bd_CS"/>
</dbReference>
<keyword evidence="7" id="KW-1185">Reference proteome</keyword>
<evidence type="ECO:0000313" key="6">
    <source>
        <dbReference type="Ensembl" id="ENSLACP00000018890.1"/>
    </source>
</evidence>
<dbReference type="InterPro" id="IPR001881">
    <property type="entry name" value="EGF-like_Ca-bd_dom"/>
</dbReference>
<keyword evidence="2" id="KW-0677">Repeat</keyword>
<dbReference type="InterPro" id="IPR050751">
    <property type="entry name" value="ECM_structural_protein"/>
</dbReference>
<dbReference type="InParanoid" id="H3BAG9"/>
<protein>
    <recommendedName>
        <fullName evidence="5">EGF-like domain-containing protein</fullName>
    </recommendedName>
</protein>
<dbReference type="Ensembl" id="ENSLACT00000019023.1">
    <property type="protein sequence ID" value="ENSLACP00000018890.1"/>
    <property type="gene ID" value="ENSLACG00000016623.1"/>
</dbReference>
<dbReference type="FunFam" id="2.10.25.10:FF:000115">
    <property type="entry name" value="latent-transforming growth factor beta-binding protein 4 isoform X2"/>
    <property type="match status" value="1"/>
</dbReference>